<gene>
    <name evidence="3" type="ORF">IWZ03DRAFT_16546</name>
</gene>
<evidence type="ECO:0000256" key="1">
    <source>
        <dbReference type="SAM" id="MobiDB-lite"/>
    </source>
</evidence>
<sequence>MAVPAPLLLMLLPLPPTRRALSARHVPSTEEYEKVRAREKELRVDAVGMPAGEEMDLDGQETRMVEQGSSVRETGAGAVERGVLLAPNVSRGPQDVLDCGPSPLSQLGQSVPRSMETAFGLLHWSQVDLSLLSFWDSQWGLDEAFDNPTMPLSDAVPSAEVGSSGQPVGGDGVVNEIGTAPTKVSLGEEKEASRPTASLPGPPGSADIIMKRSLNDDLAKGGILRPSLWTPSLPVSPSRARRDTTAEDAARPATLDGQSATVQQPYQTPDSGYGAAQSSSMPQHTDLEAV</sequence>
<keyword evidence="4" id="KW-1185">Reference proteome</keyword>
<protein>
    <submittedName>
        <fullName evidence="3">Uncharacterized protein</fullName>
    </submittedName>
</protein>
<name>A0ABR1L0S6_9PEZI</name>
<reference evidence="3 4" key="1">
    <citation type="submission" date="2024-04" db="EMBL/GenBank/DDBJ databases">
        <title>Phyllosticta paracitricarpa is synonymous to the EU quarantine fungus P. citricarpa based on phylogenomic analyses.</title>
        <authorList>
            <consortium name="Lawrence Berkeley National Laboratory"/>
            <person name="Van Ingen-Buijs V.A."/>
            <person name="Van Westerhoven A.C."/>
            <person name="Haridas S."/>
            <person name="Skiadas P."/>
            <person name="Martin F."/>
            <person name="Groenewald J.Z."/>
            <person name="Crous P.W."/>
            <person name="Seidl M.F."/>
        </authorList>
    </citation>
    <scope>NUCLEOTIDE SEQUENCE [LARGE SCALE GENOMIC DNA]</scope>
    <source>
        <strain evidence="3 4">CBS 123371</strain>
    </source>
</reference>
<evidence type="ECO:0000256" key="2">
    <source>
        <dbReference type="SAM" id="SignalP"/>
    </source>
</evidence>
<evidence type="ECO:0000313" key="3">
    <source>
        <dbReference type="EMBL" id="KAK7524024.1"/>
    </source>
</evidence>
<proteinExistence type="predicted"/>
<evidence type="ECO:0000313" key="4">
    <source>
        <dbReference type="Proteomes" id="UP001363622"/>
    </source>
</evidence>
<feature type="compositionally biased region" description="Basic and acidic residues" evidence="1">
    <location>
        <begin position="240"/>
        <end position="250"/>
    </location>
</feature>
<feature type="chain" id="PRO_5045090008" evidence="2">
    <location>
        <begin position="23"/>
        <end position="290"/>
    </location>
</feature>
<dbReference type="Proteomes" id="UP001363622">
    <property type="component" value="Unassembled WGS sequence"/>
</dbReference>
<dbReference type="EMBL" id="JBBPHU010000001">
    <property type="protein sequence ID" value="KAK7524024.1"/>
    <property type="molecule type" value="Genomic_DNA"/>
</dbReference>
<organism evidence="3 4">
    <name type="scientific">Phyllosticta citriasiana</name>
    <dbReference type="NCBI Taxonomy" id="595635"/>
    <lineage>
        <taxon>Eukaryota</taxon>
        <taxon>Fungi</taxon>
        <taxon>Dikarya</taxon>
        <taxon>Ascomycota</taxon>
        <taxon>Pezizomycotina</taxon>
        <taxon>Dothideomycetes</taxon>
        <taxon>Dothideomycetes incertae sedis</taxon>
        <taxon>Botryosphaeriales</taxon>
        <taxon>Phyllostictaceae</taxon>
        <taxon>Phyllosticta</taxon>
    </lineage>
</organism>
<comment type="caution">
    <text evidence="3">The sequence shown here is derived from an EMBL/GenBank/DDBJ whole genome shotgun (WGS) entry which is preliminary data.</text>
</comment>
<accession>A0ABR1L0S6</accession>
<feature type="signal peptide" evidence="2">
    <location>
        <begin position="1"/>
        <end position="22"/>
    </location>
</feature>
<keyword evidence="2" id="KW-0732">Signal</keyword>
<feature type="region of interest" description="Disordered" evidence="1">
    <location>
        <begin position="152"/>
        <end position="208"/>
    </location>
</feature>
<feature type="region of interest" description="Disordered" evidence="1">
    <location>
        <begin position="228"/>
        <end position="290"/>
    </location>
</feature>
<feature type="compositionally biased region" description="Polar residues" evidence="1">
    <location>
        <begin position="256"/>
        <end position="283"/>
    </location>
</feature>